<dbReference type="Gene3D" id="3.40.50.10190">
    <property type="entry name" value="BRCT domain"/>
    <property type="match status" value="1"/>
</dbReference>
<name>A0A6M0R893_9CLOT</name>
<reference evidence="2 3" key="1">
    <citation type="submission" date="2019-04" db="EMBL/GenBank/DDBJ databases">
        <title>Genome sequencing of Clostridium botulinum Groups I-IV and Clostridium butyricum.</title>
        <authorList>
            <person name="Brunt J."/>
            <person name="Van Vliet A.H.M."/>
            <person name="Stringer S.C."/>
            <person name="Carter A.T."/>
            <person name="Peck M.W."/>
        </authorList>
    </citation>
    <scope>NUCLEOTIDE SEQUENCE [LARGE SCALE GENOMIC DNA]</scope>
    <source>
        <strain evidence="2 3">IFR 18/094</strain>
    </source>
</reference>
<dbReference type="InterPro" id="IPR036420">
    <property type="entry name" value="BRCT_dom_sf"/>
</dbReference>
<evidence type="ECO:0000313" key="2">
    <source>
        <dbReference type="EMBL" id="NEZ46461.1"/>
    </source>
</evidence>
<dbReference type="AlphaFoldDB" id="A0A6M0R893"/>
<dbReference type="Proteomes" id="UP000473885">
    <property type="component" value="Unassembled WGS sequence"/>
</dbReference>
<feature type="domain" description="BRCT" evidence="1">
    <location>
        <begin position="156"/>
        <end position="255"/>
    </location>
</feature>
<dbReference type="InterPro" id="IPR010994">
    <property type="entry name" value="RuvA_2-like"/>
</dbReference>
<dbReference type="SUPFAM" id="SSF47781">
    <property type="entry name" value="RuvA domain 2-like"/>
    <property type="match status" value="1"/>
</dbReference>
<keyword evidence="3" id="KW-1185">Reference proteome</keyword>
<sequence length="255" mass="29809">MEKQEKVIKEELSNEKSLKEIKRYEKVKSFFAQIADKDGLHIEELTEDRIEKFLKSHIIKNPYKIFELEKEEINEILKEGYKEAEKAYDSIQNSRRCPLHRFIYAASIPKIDKSISHNIAYTFFNFADFVVDLNNGASRLKNIDGVNNEVVDSIYNNKKLLGNLFMYVSPLKIRNPDEKIKVAITGFFYKPNSYYEELVEDAGFQLCNDVEDDLDYLVAGDLSNANMMSLAHKKRVKIISEEQLREIIEQDQLLY</sequence>
<accession>A0A6M0R893</accession>
<protein>
    <submittedName>
        <fullName evidence="2">BRCT domain-containing protein</fullName>
    </submittedName>
</protein>
<comment type="caution">
    <text evidence="2">The sequence shown here is derived from an EMBL/GenBank/DDBJ whole genome shotgun (WGS) entry which is preliminary data.</text>
</comment>
<dbReference type="PROSITE" id="PS50172">
    <property type="entry name" value="BRCT"/>
    <property type="match status" value="1"/>
</dbReference>
<gene>
    <name evidence="2" type="ORF">FDF74_04430</name>
</gene>
<dbReference type="Gene3D" id="1.10.150.20">
    <property type="entry name" value="5' to 3' exonuclease, C-terminal subdomain"/>
    <property type="match status" value="2"/>
</dbReference>
<dbReference type="EMBL" id="SXDP01000002">
    <property type="protein sequence ID" value="NEZ46461.1"/>
    <property type="molecule type" value="Genomic_DNA"/>
</dbReference>
<proteinExistence type="predicted"/>
<dbReference type="InterPro" id="IPR001357">
    <property type="entry name" value="BRCT_dom"/>
</dbReference>
<evidence type="ECO:0000313" key="3">
    <source>
        <dbReference type="Proteomes" id="UP000473885"/>
    </source>
</evidence>
<dbReference type="RefSeq" id="WP_163248667.1">
    <property type="nucleotide sequence ID" value="NZ_SXDP01000002.1"/>
</dbReference>
<dbReference type="SUPFAM" id="SSF52113">
    <property type="entry name" value="BRCT domain"/>
    <property type="match status" value="1"/>
</dbReference>
<evidence type="ECO:0000259" key="1">
    <source>
        <dbReference type="PROSITE" id="PS50172"/>
    </source>
</evidence>
<organism evidence="2 3">
    <name type="scientific">Clostridium niameyense</name>
    <dbReference type="NCBI Taxonomy" id="1622073"/>
    <lineage>
        <taxon>Bacteria</taxon>
        <taxon>Bacillati</taxon>
        <taxon>Bacillota</taxon>
        <taxon>Clostridia</taxon>
        <taxon>Eubacteriales</taxon>
        <taxon>Clostridiaceae</taxon>
        <taxon>Clostridium</taxon>
    </lineage>
</organism>